<feature type="region of interest" description="Disordered" evidence="1">
    <location>
        <begin position="167"/>
        <end position="206"/>
    </location>
</feature>
<dbReference type="AlphaFoldDB" id="A0A1I8NP43"/>
<evidence type="ECO:0000256" key="1">
    <source>
        <dbReference type="SAM" id="MobiDB-lite"/>
    </source>
</evidence>
<feature type="region of interest" description="Disordered" evidence="1">
    <location>
        <begin position="412"/>
        <end position="439"/>
    </location>
</feature>
<feature type="compositionally biased region" description="Basic and acidic residues" evidence="1">
    <location>
        <begin position="105"/>
        <end position="116"/>
    </location>
</feature>
<dbReference type="EnsemblMetazoa" id="SCAU000788-RA">
    <property type="protein sequence ID" value="SCAU000788-PA"/>
    <property type="gene ID" value="SCAU000788"/>
</dbReference>
<feature type="compositionally biased region" description="Low complexity" evidence="1">
    <location>
        <begin position="117"/>
        <end position="126"/>
    </location>
</feature>
<proteinExistence type="predicted"/>
<dbReference type="STRING" id="35570.A0A1I8NP43"/>
<protein>
    <submittedName>
        <fullName evidence="2">Uncharacterized protein</fullName>
    </submittedName>
</protein>
<feature type="compositionally biased region" description="Polar residues" evidence="1">
    <location>
        <begin position="176"/>
        <end position="195"/>
    </location>
</feature>
<feature type="compositionally biased region" description="Polar residues" evidence="1">
    <location>
        <begin position="344"/>
        <end position="357"/>
    </location>
</feature>
<evidence type="ECO:0000313" key="2">
    <source>
        <dbReference type="EnsemblMetazoa" id="SCAU000788-PA"/>
    </source>
</evidence>
<feature type="region of interest" description="Disordered" evidence="1">
    <location>
        <begin position="105"/>
        <end position="128"/>
    </location>
</feature>
<dbReference type="Proteomes" id="UP000095300">
    <property type="component" value="Unassembled WGS sequence"/>
</dbReference>
<sequence length="439" mass="47938">MLKEAFAPAKIESMNGVNVNGVSIIERPQNPLSGIVKHNTKSAETSIQTSPMALRTGPSVISSDFLSVPAMQSLQPRAATTGSDYLMPLQPKLLAPLEQKDLHHQLHHGDDKDGHDQQQQQHQLHQGLRHRSNIRAMLNVPPTLNVVNTQMPPGSQFGEQMLSEGDLKGGAAYRSNGHSANSSPQKSNDTNCSTPNISTLNNNNNKDINIPINQTLPMQQYQHTQTSLTHAHSYAHQQLQNTPPPSAAGSTHHHHHPMCYPVFQPKVTLVNDDGAEEEDEMGAICDGCEGAYQRHSLDSGDDHSATNGRDSPCSFGLEHIAEDINIPINQTLPMQQYQHTQTSLTHAHSYAHQQLQNTPPPSAAGSTHHHHHPMCYPVFQPKVTLVNDDGAEEEDEMGAICDGCEGAYQRHSLDSGDDHSATNGRDSPCSFGLEHIAED</sequence>
<feature type="region of interest" description="Disordered" evidence="1">
    <location>
        <begin position="344"/>
        <end position="373"/>
    </location>
</feature>
<keyword evidence="3" id="KW-1185">Reference proteome</keyword>
<feature type="compositionally biased region" description="Low complexity" evidence="1">
    <location>
        <begin position="196"/>
        <end position="206"/>
    </location>
</feature>
<organism evidence="2 3">
    <name type="scientific">Stomoxys calcitrans</name>
    <name type="common">Stable fly</name>
    <name type="synonym">Conops calcitrans</name>
    <dbReference type="NCBI Taxonomy" id="35570"/>
    <lineage>
        <taxon>Eukaryota</taxon>
        <taxon>Metazoa</taxon>
        <taxon>Ecdysozoa</taxon>
        <taxon>Arthropoda</taxon>
        <taxon>Hexapoda</taxon>
        <taxon>Insecta</taxon>
        <taxon>Pterygota</taxon>
        <taxon>Neoptera</taxon>
        <taxon>Endopterygota</taxon>
        <taxon>Diptera</taxon>
        <taxon>Brachycera</taxon>
        <taxon>Muscomorpha</taxon>
        <taxon>Muscoidea</taxon>
        <taxon>Muscidae</taxon>
        <taxon>Stomoxys</taxon>
    </lineage>
</organism>
<evidence type="ECO:0000313" key="3">
    <source>
        <dbReference type="Proteomes" id="UP000095300"/>
    </source>
</evidence>
<accession>A0A1I8NP43</accession>
<reference evidence="2" key="1">
    <citation type="submission" date="2020-05" db="UniProtKB">
        <authorList>
            <consortium name="EnsemblMetazoa"/>
        </authorList>
    </citation>
    <scope>IDENTIFICATION</scope>
    <source>
        <strain evidence="2">USDA</strain>
    </source>
</reference>
<name>A0A1I8NP43_STOCA</name>
<dbReference type="VEuPathDB" id="VectorBase:SCAU000788"/>